<dbReference type="Gene3D" id="3.40.50.1820">
    <property type="entry name" value="alpha/beta hydrolase"/>
    <property type="match status" value="1"/>
</dbReference>
<dbReference type="InterPro" id="IPR022211">
    <property type="entry name" value="PHBC_N"/>
</dbReference>
<feature type="domain" description="Poly-beta-hydroxybutyrate polymerase N-terminal" evidence="4">
    <location>
        <begin position="122"/>
        <end position="291"/>
    </location>
</feature>
<dbReference type="Pfam" id="PF12551">
    <property type="entry name" value="PHBC_N"/>
    <property type="match status" value="1"/>
</dbReference>
<dbReference type="InterPro" id="IPR051321">
    <property type="entry name" value="PHA/PHB_synthase"/>
</dbReference>
<organism evidence="6 7">
    <name type="scientific">Modicisalibacter tunisiensis</name>
    <dbReference type="NCBI Taxonomy" id="390637"/>
    <lineage>
        <taxon>Bacteria</taxon>
        <taxon>Pseudomonadati</taxon>
        <taxon>Pseudomonadota</taxon>
        <taxon>Gammaproteobacteria</taxon>
        <taxon>Oceanospirillales</taxon>
        <taxon>Halomonadaceae</taxon>
        <taxon>Modicisalibacter</taxon>
    </lineage>
</organism>
<evidence type="ECO:0000259" key="4">
    <source>
        <dbReference type="Pfam" id="PF07167"/>
    </source>
</evidence>
<feature type="domain" description="Poly-beta-hydroxybutyrate polymerase N-terminal" evidence="5">
    <location>
        <begin position="45"/>
        <end position="85"/>
    </location>
</feature>
<evidence type="ECO:0000256" key="1">
    <source>
        <dbReference type="ARBA" id="ARBA00022679"/>
    </source>
</evidence>
<dbReference type="SUPFAM" id="SSF53474">
    <property type="entry name" value="alpha/beta-Hydrolases"/>
    <property type="match status" value="1"/>
</dbReference>
<dbReference type="Pfam" id="PF07167">
    <property type="entry name" value="PhaC_N"/>
    <property type="match status" value="1"/>
</dbReference>
<accession>A0ABS7WW42</accession>
<dbReference type="PANTHER" id="PTHR36837:SF5">
    <property type="entry name" value="POLY-3-HYDROXYBUTYRATE SYNTHASE"/>
    <property type="match status" value="1"/>
</dbReference>
<evidence type="ECO:0000256" key="3">
    <source>
        <dbReference type="SAM" id="MobiDB-lite"/>
    </source>
</evidence>
<proteinExistence type="predicted"/>
<protein>
    <submittedName>
        <fullName evidence="6">Polyhydroxyalkanoic acid synthase</fullName>
    </submittedName>
</protein>
<dbReference type="EMBL" id="JAGXFD010000001">
    <property type="protein sequence ID" value="MBZ9566394.1"/>
    <property type="molecule type" value="Genomic_DNA"/>
</dbReference>
<feature type="region of interest" description="Disordered" evidence="3">
    <location>
        <begin position="1"/>
        <end position="32"/>
    </location>
</feature>
<dbReference type="PANTHER" id="PTHR36837">
    <property type="entry name" value="POLY(3-HYDROXYALKANOATE) POLYMERASE SUBUNIT PHAC"/>
    <property type="match status" value="1"/>
</dbReference>
<reference evidence="6 7" key="1">
    <citation type="submission" date="2021-05" db="EMBL/GenBank/DDBJ databases">
        <title>Petroleum and Energy Research Collection (APPE): ex situ preservation of microbial diversity associated with the oil industry and exploitation of its biotechnological potential.</title>
        <authorList>
            <person name="Paixao C.T.M."/>
            <person name="Gomes M.B."/>
            <person name="Oliveira V.M."/>
        </authorList>
    </citation>
    <scope>NUCLEOTIDE SEQUENCE [LARGE SCALE GENOMIC DNA]</scope>
    <source>
        <strain evidence="6 7">LIT2</strain>
    </source>
</reference>
<dbReference type="Proteomes" id="UP001319883">
    <property type="component" value="Unassembled WGS sequence"/>
</dbReference>
<keyword evidence="2" id="KW-0012">Acyltransferase</keyword>
<keyword evidence="7" id="KW-1185">Reference proteome</keyword>
<evidence type="ECO:0000256" key="2">
    <source>
        <dbReference type="ARBA" id="ARBA00023315"/>
    </source>
</evidence>
<keyword evidence="1" id="KW-0808">Transferase</keyword>
<name>A0ABS7WW42_9GAMM</name>
<dbReference type="InterPro" id="IPR029058">
    <property type="entry name" value="AB_hydrolase_fold"/>
</dbReference>
<gene>
    <name evidence="6" type="ORF">KGQ91_01625</name>
</gene>
<evidence type="ECO:0000313" key="7">
    <source>
        <dbReference type="Proteomes" id="UP001319883"/>
    </source>
</evidence>
<evidence type="ECO:0000313" key="6">
    <source>
        <dbReference type="EMBL" id="MBZ9566394.1"/>
    </source>
</evidence>
<comment type="caution">
    <text evidence="6">The sequence shown here is derived from an EMBL/GenBank/DDBJ whole genome shotgun (WGS) entry which is preliminary data.</text>
</comment>
<evidence type="ECO:0000259" key="5">
    <source>
        <dbReference type="Pfam" id="PF12551"/>
    </source>
</evidence>
<sequence>MAEARPDDTPPETLDLGDSHAEPPRHPVAPFSPLALPPLPGYYTARALDRAFKANLARVTLGISPAGLASSYVEWLSHLVLSPGKQLELQEKAMRKWLRLAVHTGQLASKGPTAPCIEPLSQDHRFDDPAWGQWPYTLIYQGFLLNQQFWHNATTDIDGLSPHTERVVSFIARQMLDRWSPSNLPWINPEITRTTLEQGGMNLVRGWQNAVEDAERRFSTRPPVGAEDFRVGENLAITPGKVVYRNHLIELIQYTPTTKTVKAEPVLFVPAWIMKYYILDLSSDNSLVRYLVDQGHTVFMISWRNPTSADRDLSMEDYRRLGPMAALDVIGAIVPERRVHAVGYCLGGTLMSIAAAAMARDGDERLASLTTLATQVDFTEAGELMLFISDSEVAYLENMMWDQGYLAGDQMAGAFQLLRSNDLIWSRVVHDYLLGERQPMSDLMAWNADLTRMPYRMHSEYLRRLFLGNELAAGRYTVGGRPVAISDIRVPIFAVGTRKDHVAPWHSVYKIHLLGDASEVTFLLTSGGHNAGIISEPGHPHRTFQCRTHLDDTPYIDPDTWQQIVPRQTGSWWPAWQAWLVERSSGEVAPPAMGAEAFPPLMDAPGCYVLQP</sequence>
<dbReference type="InterPro" id="IPR010941">
    <property type="entry name" value="PhaC_N"/>
</dbReference>
<dbReference type="RefSeq" id="WP_224420109.1">
    <property type="nucleotide sequence ID" value="NZ_JAGXFD010000001.1"/>
</dbReference>